<organism evidence="1 2">
    <name type="scientific">Microbacterium testaceum</name>
    <name type="common">Aureobacterium testaceum</name>
    <name type="synonym">Brevibacterium testaceum</name>
    <dbReference type="NCBI Taxonomy" id="2033"/>
    <lineage>
        <taxon>Bacteria</taxon>
        <taxon>Bacillati</taxon>
        <taxon>Actinomycetota</taxon>
        <taxon>Actinomycetes</taxon>
        <taxon>Micrococcales</taxon>
        <taxon>Microbacteriaceae</taxon>
        <taxon>Microbacterium</taxon>
    </lineage>
</organism>
<dbReference type="Proteomes" id="UP000075025">
    <property type="component" value="Unassembled WGS sequence"/>
</dbReference>
<comment type="caution">
    <text evidence="1">The sequence shown here is derived from an EMBL/GenBank/DDBJ whole genome shotgun (WGS) entry which is preliminary data.</text>
</comment>
<evidence type="ECO:0000313" key="1">
    <source>
        <dbReference type="EMBL" id="KTR96330.1"/>
    </source>
</evidence>
<reference evidence="1 2" key="1">
    <citation type="journal article" date="2016" name="Front. Microbiol.">
        <title>Genomic Resource of Rice Seed Associated Bacteria.</title>
        <authorList>
            <person name="Midha S."/>
            <person name="Bansal K."/>
            <person name="Sharma S."/>
            <person name="Kumar N."/>
            <person name="Patil P.P."/>
            <person name="Chaudhry V."/>
            <person name="Patil P.B."/>
        </authorList>
    </citation>
    <scope>NUCLEOTIDE SEQUENCE [LARGE SCALE GENOMIC DNA]</scope>
    <source>
        <strain evidence="1 2">NS220</strain>
    </source>
</reference>
<name>A0A147F0J4_MICTE</name>
<dbReference type="AlphaFoldDB" id="A0A147F0J4"/>
<protein>
    <submittedName>
        <fullName evidence="1">Uncharacterized protein</fullName>
    </submittedName>
</protein>
<dbReference type="EMBL" id="LDRT01000013">
    <property type="protein sequence ID" value="KTR96330.1"/>
    <property type="molecule type" value="Genomic_DNA"/>
</dbReference>
<proteinExistence type="predicted"/>
<sequence>MANIGGVIEAYAGLPADAVAVGAAYFLRPSGQLYFRNNVIATGVAKAMGDWDNNYYFVTYVTSAGAVYRYGVGDRSDAGKTWGPIQWTAVPGSSTPVGHAFVLAPSGDLYYGNDKIASNISSASGWALNTWKGQASLIAKDGTTRMFLDDGSRSFTNLTTNFAGATALVAGYFLKADGTLFYQDSQVATGVQAAQGNIKDAAKASIVLKNGVVEQATGTSLSAPYPAVPVKPSPVGHAFVLAPSGDLYYANDKIASNISSASGWTLNTWKGQASMIAKDGTARMFLDDGSRTFTNLTTNFAGATALVGGYFFTSDGKVFYQDTQVATGVQAAQGNIKDAAKASIVLSNGLAEQANGSSVVATFAVIANRPKAVGGGFCLTPGGNLYYGSSQVLSSVASAVGWGAAGTPICSALGTDGKVRKIQWSNGSASTTTLSTDFSGALVLGGGYILAASGALYLGDTAVETQAITAQGTQGSTSIASYTKYAC</sequence>
<accession>A0A147F0J4</accession>
<dbReference type="PATRIC" id="fig|2033.6.peg.670"/>
<evidence type="ECO:0000313" key="2">
    <source>
        <dbReference type="Proteomes" id="UP000075025"/>
    </source>
</evidence>
<gene>
    <name evidence="1" type="ORF">NS220_02595</name>
</gene>